<dbReference type="Proteomes" id="UP001311799">
    <property type="component" value="Unassembled WGS sequence"/>
</dbReference>
<dbReference type="EMBL" id="JAWDEY010000010">
    <property type="protein sequence ID" value="KAK6589955.1"/>
    <property type="molecule type" value="Genomic_DNA"/>
</dbReference>
<dbReference type="InterPro" id="IPR000719">
    <property type="entry name" value="Prot_kinase_dom"/>
</dbReference>
<feature type="region of interest" description="Disordered" evidence="2">
    <location>
        <begin position="196"/>
        <end position="244"/>
    </location>
</feature>
<gene>
    <name evidence="4" type="ORF">RS030_192825</name>
</gene>
<dbReference type="PANTHER" id="PTHR24362">
    <property type="entry name" value="SERINE/THREONINE-PROTEIN KINASE NEK"/>
    <property type="match status" value="1"/>
</dbReference>
<sequence>MEDSIYYGVYGTKITWDVGWVPIKRLQGNSYYSESWILKNDVNSSVEKLNNELEETEKDLEVCNRQIEECLQEVLKSQEGKQGEEGEEEFDIKNFNPNNMEDPNIFLENAQTVKQHLENKQNSIMESLRNLKSARLLFRWDQKSLPPHLHRLDAPWIYLLKLQTQRDQEFNEWMQKQWEEARARFFRARGLRPPKNSVTISSALGNPDSSNSNRGGSSDKAKSKKKEKLVKEENTNKPPQVPNDDMRFVAKMIYGDIGVSNTGRRFYATKSLENSRVLRSDATEAEKVMRGHWRYILLYCGGDFQESGLAPLIATTEAKYTHPKYKIRHSLALITPYCEHGNAHSLINNISGQRYRYHYTCNLLHYNLLLIIKSLAFLESYGIFHGNIKLSNLYISATGFVLLLGDFMLPLRLKKWYIEIMKNNANVPNNLSPEFRHALTKPNFKTFEDFEKEVDYHKNDVFCLGLAFLSISLIREPNEREIKRIKSFIKDSLLKLSSEPEWTAEYVELIGKMLTLDPVKRPRFRELLTNKDYEIFMGKGFFEKLKDLFTLNSYDDPNESQLQPEDEVLNYCKLSEGVVLTEVKSKESTEPDWCGVGGCSKMGSSSSKADICGTKNITSECKNSSYDGCISRRKTPGNSTGKVLSFYEDLQKYFGLEFDEDEIEHLGDGENNAYSSNVLKRGKSHDVNPEKDIGECENTIAELNRSETYNIVIDKSKKDQLVLGRDDCNEDVEELKSFLNDNVQVRIKKGKLRLKSFNVNINETEDKMIEKRLVDREDLIETVMRYICDSERNSSLPLFQSSVYAGNITSNSWYTLKNILEEEFIFEVPDGVEVIPLMGYSFSIDGSDTRSSPSLHGLSFLECLRLSLGERKVVNFKILKPQIWFRKSDSERSVLMLNNTVIVNKLKYGTTNTFDDCSVDYGQDKQDRYYCKDVIYCSTLSGSVSAIENENEVELWWSFDSYNNSDEKRNWKSSKSKVFGSMLKSAIRLPLSDSLDIGVSKIEHWLLDETTRDPYNWIPYIVPRKIIGDTTPISLYDSEDMLLDAKILWRCRYLIKSLGRYNTCLMAVANCKFIEEENANSSTNRADSSLYMKIHANQIIKKFLDNHITNYTVCFSELIDQLESWRVSHGITSEYCMEMISLFCLNGLITSECLLNYMNNKEKSLINYNKENELVSGKLFIYYICKTLLLCGISAKYLLRYQSSEFSIQHLKTRIQSIGNTVVCEVINLRDSLSNLLSEFETGKFIERSSKTFITGLHFIDILLNCHDDRDYIHEQGEYNYDQIVISEMVMSAILFFAEVKRDITFSRLIGQKYIGSKKDANHFEIDNKEILWDGICSLKYLFDLNDFGLDISNLNNSAIYIQKDSNNIEINTTSNLRFLRQRLHRVFESVQIKVHIMRVKLNIRFVNFLLQKAVDEAREELQSLRKKFNRSSNLIGFGLNGCGKTGDTKTGVFSSCCDSENINSAHLYVNDLSLDVDIPKISNYGLDNVTGNNVVYSINYSKNRNEQSDVHYGKEVNDEERTSFKSDNKSRPSSLSGALYSIAKKILNTNETKFGIMNGMKLQCCNTDKTDFRNLLDLADANVGNVEPPSWSILDSADKNVLYNNIVNGPNYLFSQRSHDKQEELILDWIKLRSWNFTESDLRWIDGCIYLGEGEYEVAILQLSPEMKIEDVARRILEEVDHSEVRQSLKNISFGESCPLILVRNYITPYGEILIPNPDISNLIGAVRSCKFN</sequence>
<dbReference type="InterPro" id="IPR011009">
    <property type="entry name" value="Kinase-like_dom_sf"/>
</dbReference>
<dbReference type="PROSITE" id="PS50011">
    <property type="entry name" value="PROTEIN_KINASE_DOM"/>
    <property type="match status" value="1"/>
</dbReference>
<organism evidence="4 5">
    <name type="scientific">Cryptosporidium xiaoi</name>
    <dbReference type="NCBI Taxonomy" id="659607"/>
    <lineage>
        <taxon>Eukaryota</taxon>
        <taxon>Sar</taxon>
        <taxon>Alveolata</taxon>
        <taxon>Apicomplexa</taxon>
        <taxon>Conoidasida</taxon>
        <taxon>Coccidia</taxon>
        <taxon>Eucoccidiorida</taxon>
        <taxon>Eimeriorina</taxon>
        <taxon>Cryptosporidiidae</taxon>
        <taxon>Cryptosporidium</taxon>
    </lineage>
</organism>
<evidence type="ECO:0000313" key="5">
    <source>
        <dbReference type="Proteomes" id="UP001311799"/>
    </source>
</evidence>
<accession>A0AAV9Y2G6</accession>
<feature type="compositionally biased region" description="Low complexity" evidence="2">
    <location>
        <begin position="205"/>
        <end position="218"/>
    </location>
</feature>
<feature type="region of interest" description="Disordered" evidence="2">
    <location>
        <begin position="1508"/>
        <end position="1536"/>
    </location>
</feature>
<reference evidence="4 5" key="1">
    <citation type="submission" date="2023-10" db="EMBL/GenBank/DDBJ databases">
        <title>Comparative genomics analysis reveals potential genetic determinants of host preference in Cryptosporidium xiaoi.</title>
        <authorList>
            <person name="Xiao L."/>
            <person name="Li J."/>
        </authorList>
    </citation>
    <scope>NUCLEOTIDE SEQUENCE [LARGE SCALE GENOMIC DNA]</scope>
    <source>
        <strain evidence="4 5">52996</strain>
    </source>
</reference>
<proteinExistence type="predicted"/>
<evidence type="ECO:0000259" key="3">
    <source>
        <dbReference type="PROSITE" id="PS50011"/>
    </source>
</evidence>
<dbReference type="GO" id="GO:0005524">
    <property type="term" value="F:ATP binding"/>
    <property type="evidence" value="ECO:0007669"/>
    <property type="project" value="InterPro"/>
</dbReference>
<dbReference type="Gene3D" id="1.10.510.10">
    <property type="entry name" value="Transferase(Phosphotransferase) domain 1"/>
    <property type="match status" value="1"/>
</dbReference>
<dbReference type="SMART" id="SM00220">
    <property type="entry name" value="S_TKc"/>
    <property type="match status" value="1"/>
</dbReference>
<comment type="caution">
    <text evidence="4">The sequence shown here is derived from an EMBL/GenBank/DDBJ whole genome shotgun (WGS) entry which is preliminary data.</text>
</comment>
<keyword evidence="5" id="KW-1185">Reference proteome</keyword>
<evidence type="ECO:0000256" key="1">
    <source>
        <dbReference type="SAM" id="Coils"/>
    </source>
</evidence>
<evidence type="ECO:0000256" key="2">
    <source>
        <dbReference type="SAM" id="MobiDB-lite"/>
    </source>
</evidence>
<feature type="coiled-coil region" evidence="1">
    <location>
        <begin position="1408"/>
        <end position="1435"/>
    </location>
</feature>
<feature type="coiled-coil region" evidence="1">
    <location>
        <begin position="39"/>
        <end position="73"/>
    </location>
</feature>
<feature type="compositionally biased region" description="Basic and acidic residues" evidence="2">
    <location>
        <begin position="1508"/>
        <end position="1531"/>
    </location>
</feature>
<protein>
    <recommendedName>
        <fullName evidence="3">Protein kinase domain-containing protein</fullName>
    </recommendedName>
</protein>
<dbReference type="SUPFAM" id="SSF56112">
    <property type="entry name" value="Protein kinase-like (PK-like)"/>
    <property type="match status" value="1"/>
</dbReference>
<dbReference type="GO" id="GO:0004672">
    <property type="term" value="F:protein kinase activity"/>
    <property type="evidence" value="ECO:0007669"/>
    <property type="project" value="InterPro"/>
</dbReference>
<keyword evidence="1" id="KW-0175">Coiled coil</keyword>
<evidence type="ECO:0000313" key="4">
    <source>
        <dbReference type="EMBL" id="KAK6589955.1"/>
    </source>
</evidence>
<feature type="domain" description="Protein kinase" evidence="3">
    <location>
        <begin position="243"/>
        <end position="536"/>
    </location>
</feature>
<name>A0AAV9Y2G6_9CRYT</name>
<dbReference type="PANTHER" id="PTHR24362:SF309">
    <property type="entry name" value="PROTEIN KINASE DOMAIN-CONTAINING PROTEIN"/>
    <property type="match status" value="1"/>
</dbReference>